<dbReference type="Proteomes" id="UP001597169">
    <property type="component" value="Unassembled WGS sequence"/>
</dbReference>
<dbReference type="RefSeq" id="WP_090727322.1">
    <property type="nucleotide sequence ID" value="NZ_JBHTKX010000004.1"/>
</dbReference>
<comment type="caution">
    <text evidence="2">The sequence shown here is derived from an EMBL/GenBank/DDBJ whole genome shotgun (WGS) entry which is preliminary data.</text>
</comment>
<sequence length="366" mass="40492">MKKTDLDMLIEGMTLNPAIKAIERQNKLIKMYETPLKISRSILEAQEYYPKSIGFMESTALAQQALNSTASHITSLSPVLSLTSQIKIPELSSISATIFDNMQQLSRTNPLIDAINKANKASGWFNSEHYLSSAIRSFEGTNSLELATTAFAKTLEVGNAIQELNSVKTVNIPIVNTLFPDPRLSGLGNQFSELSRVSSLLGAINPTLFEKIANEPIPDATNEKLHELIAILGLLKDEVIANVKGTASAESDRPTWMYYTIWVLRWVVITMIVPHIEELSPFQDSPEPTTTVNNHGNNANNNNLTIINNITVDMDVHIENTSEIKNNSNVVVNGEEIKLTPEAQDKLNECVNDLMGKYVPLVDENK</sequence>
<keyword evidence="3" id="KW-1185">Reference proteome</keyword>
<gene>
    <name evidence="2" type="ORF">ACFQ3J_21560</name>
</gene>
<feature type="compositionally biased region" description="Low complexity" evidence="1">
    <location>
        <begin position="289"/>
        <end position="300"/>
    </location>
</feature>
<evidence type="ECO:0000313" key="2">
    <source>
        <dbReference type="EMBL" id="MFD1130735.1"/>
    </source>
</evidence>
<proteinExistence type="predicted"/>
<dbReference type="EMBL" id="JBHTKX010000004">
    <property type="protein sequence ID" value="MFD1130735.1"/>
    <property type="molecule type" value="Genomic_DNA"/>
</dbReference>
<accession>A0ABW3PXM0</accession>
<evidence type="ECO:0000313" key="3">
    <source>
        <dbReference type="Proteomes" id="UP001597169"/>
    </source>
</evidence>
<name>A0ABW3PXM0_9BACL</name>
<organism evidence="2 3">
    <name type="scientific">Paenibacillus provencensis</name>
    <dbReference type="NCBI Taxonomy" id="441151"/>
    <lineage>
        <taxon>Bacteria</taxon>
        <taxon>Bacillati</taxon>
        <taxon>Bacillota</taxon>
        <taxon>Bacilli</taxon>
        <taxon>Bacillales</taxon>
        <taxon>Paenibacillaceae</taxon>
        <taxon>Paenibacillus</taxon>
    </lineage>
</organism>
<protein>
    <submittedName>
        <fullName evidence="2">Uncharacterized protein</fullName>
    </submittedName>
</protein>
<evidence type="ECO:0000256" key="1">
    <source>
        <dbReference type="SAM" id="MobiDB-lite"/>
    </source>
</evidence>
<reference evidence="3" key="1">
    <citation type="journal article" date="2019" name="Int. J. Syst. Evol. Microbiol.">
        <title>The Global Catalogue of Microorganisms (GCM) 10K type strain sequencing project: providing services to taxonomists for standard genome sequencing and annotation.</title>
        <authorList>
            <consortium name="The Broad Institute Genomics Platform"/>
            <consortium name="The Broad Institute Genome Sequencing Center for Infectious Disease"/>
            <person name="Wu L."/>
            <person name="Ma J."/>
        </authorList>
    </citation>
    <scope>NUCLEOTIDE SEQUENCE [LARGE SCALE GENOMIC DNA]</scope>
    <source>
        <strain evidence="3">CCUG 53519</strain>
    </source>
</reference>
<feature type="region of interest" description="Disordered" evidence="1">
    <location>
        <begin position="281"/>
        <end position="300"/>
    </location>
</feature>